<proteinExistence type="predicted"/>
<comment type="caution">
    <text evidence="1">The sequence shown here is derived from an EMBL/GenBank/DDBJ whole genome shotgun (WGS) entry which is preliminary data.</text>
</comment>
<accession>A0A9X0UCP0</accession>
<dbReference type="Proteomes" id="UP000600101">
    <property type="component" value="Unassembled WGS sequence"/>
</dbReference>
<protein>
    <submittedName>
        <fullName evidence="1">Uncharacterized protein</fullName>
    </submittedName>
</protein>
<dbReference type="RefSeq" id="WP_186769469.1">
    <property type="nucleotide sequence ID" value="NZ_JACOMF010000004.1"/>
</dbReference>
<dbReference type="AlphaFoldDB" id="A0A9X0UCP0"/>
<name>A0A9X0UCP0_9PROT</name>
<organism evidence="1 2">
    <name type="scientific">Siccirubricoccus deserti</name>
    <dbReference type="NCBI Taxonomy" id="2013562"/>
    <lineage>
        <taxon>Bacteria</taxon>
        <taxon>Pseudomonadati</taxon>
        <taxon>Pseudomonadota</taxon>
        <taxon>Alphaproteobacteria</taxon>
        <taxon>Acetobacterales</taxon>
        <taxon>Roseomonadaceae</taxon>
        <taxon>Siccirubricoccus</taxon>
    </lineage>
</organism>
<gene>
    <name evidence="1" type="ORF">H7965_05100</name>
</gene>
<evidence type="ECO:0000313" key="1">
    <source>
        <dbReference type="EMBL" id="MBC4014696.1"/>
    </source>
</evidence>
<reference evidence="1" key="1">
    <citation type="submission" date="2020-08" db="EMBL/GenBank/DDBJ databases">
        <authorList>
            <person name="Hu Y."/>
            <person name="Nguyen S.V."/>
            <person name="Li F."/>
            <person name="Fanning S."/>
        </authorList>
    </citation>
    <scope>NUCLEOTIDE SEQUENCE</scope>
    <source>
        <strain evidence="1">SYSU D8009</strain>
    </source>
</reference>
<dbReference type="EMBL" id="JACOMF010000004">
    <property type="protein sequence ID" value="MBC4014696.1"/>
    <property type="molecule type" value="Genomic_DNA"/>
</dbReference>
<keyword evidence="2" id="KW-1185">Reference proteome</keyword>
<evidence type="ECO:0000313" key="2">
    <source>
        <dbReference type="Proteomes" id="UP000600101"/>
    </source>
</evidence>
<sequence>MTADELRHSATIDAAPPPGLGPALRALWWDARGDWNAAHEAAQEGEDADSAWVHALLHRREGDLANADYWYRRAGRRRPDVTLGQEWAEIATAVLIR</sequence>